<dbReference type="EMBL" id="AP024597">
    <property type="protein sequence ID" value="BCU70352.1"/>
    <property type="molecule type" value="Genomic_DNA"/>
</dbReference>
<evidence type="ECO:0000313" key="2">
    <source>
        <dbReference type="Proteomes" id="UP000825123"/>
    </source>
</evidence>
<reference evidence="1 2" key="1">
    <citation type="submission" date="2021-04" db="EMBL/GenBank/DDBJ databases">
        <title>Complete genome sequence of Stygiolobus sp. KN-1.</title>
        <authorList>
            <person name="Nakamura K."/>
            <person name="Sakai H."/>
            <person name="Kurosawa N."/>
        </authorList>
    </citation>
    <scope>NUCLEOTIDE SEQUENCE [LARGE SCALE GENOMIC DNA]</scope>
    <source>
        <strain evidence="1 2">KN-1</strain>
    </source>
</reference>
<proteinExistence type="predicted"/>
<protein>
    <submittedName>
        <fullName evidence="1">Uncharacterized protein</fullName>
    </submittedName>
</protein>
<sequence length="661" mass="75463">MTDKKIIVYYGGKGIGKSTYVKSVLMGKKWVDLRTINASEFISFKGYVGVVDVYDRESSLTNYRVFDAERSLTNVLDFFDKGGDKVIIVTHDMGLFKPLFSSYPYEVIELDLRYLVDEVLGNSFESTVKESLKGFSYGYTVGAKYLKLLGRKVEFERPEDIIAEYLRSLNLDELKVKIRGKLGVLPKSVIGDNVLSERLELLFEEVLENYAKDLDEVQALSKLQDILLGFNEECLRQAFLVSVTVSKAGYLCERCPDLCVRGELPLSVRQAVLYPRRITLRMPFRGCGDSVDDIIRYGSSDEGKVCTEKVLRSIHKYATGEFPAQVLHEYLGKFYAERAEDKEELRALGVYVRVMSVYLKDRMSEYAKKIIDKGDWIAKSLILPYLVDSLQDTKPVISSICSEGIEECKVALIDGGIDELNARYDRDLDIGIRSALSNPPKLVPEYCKYLGVEPDKWLTIRKEYYESTIGKFLVYAGLPDEAQKHLIHCVNSEITETMINCRILWAKTMVQKGQDISEYSKELWNEVKNKVDVVPQTKAIALALYVVSNDDRVAYEAYSYLLRYVPYVKIMVDCYFGNCDLTKFALITVHKGTVVPALRYKLGEITREEAFDECIESEDITECDDYVMNPDEAVRDVLERTVQGRILLTERITKKDLIIFI</sequence>
<evidence type="ECO:0000313" key="1">
    <source>
        <dbReference type="EMBL" id="BCU70352.1"/>
    </source>
</evidence>
<gene>
    <name evidence="1" type="ORF">KN1_16490</name>
</gene>
<organism evidence="1 2">
    <name type="scientific">Stygiolobus caldivivus</name>
    <dbReference type="NCBI Taxonomy" id="2824673"/>
    <lineage>
        <taxon>Archaea</taxon>
        <taxon>Thermoproteota</taxon>
        <taxon>Thermoprotei</taxon>
        <taxon>Sulfolobales</taxon>
        <taxon>Sulfolobaceae</taxon>
        <taxon>Stygiolobus</taxon>
    </lineage>
</organism>
<accession>A0A8D5ZJN0</accession>
<dbReference type="AlphaFoldDB" id="A0A8D5ZJN0"/>
<dbReference type="Proteomes" id="UP000825123">
    <property type="component" value="Chromosome"/>
</dbReference>
<keyword evidence="2" id="KW-1185">Reference proteome</keyword>
<dbReference type="GeneID" id="66163367"/>
<name>A0A8D5ZJN0_9CREN</name>
<dbReference type="KEGG" id="csty:KN1_16490"/>
<dbReference type="RefSeq" id="WP_221286920.1">
    <property type="nucleotide sequence ID" value="NZ_AP024597.1"/>
</dbReference>